<dbReference type="AlphaFoldDB" id="A0A7I8JMQ7"/>
<reference evidence="1" key="1">
    <citation type="submission" date="2019-12" db="EMBL/GenBank/DDBJ databases">
        <authorList>
            <person name="Scholz U."/>
            <person name="Mascher M."/>
            <person name="Fiebig A."/>
        </authorList>
    </citation>
    <scope>NUCLEOTIDE SEQUENCE</scope>
</reference>
<dbReference type="EMBL" id="LR743601">
    <property type="protein sequence ID" value="CAA2631848.1"/>
    <property type="molecule type" value="Genomic_DNA"/>
</dbReference>
<evidence type="ECO:0000313" key="1">
    <source>
        <dbReference type="EMBL" id="CAA2631848.1"/>
    </source>
</evidence>
<keyword evidence="3" id="KW-1185">Reference proteome</keyword>
<organism evidence="1">
    <name type="scientific">Spirodela intermedia</name>
    <name type="common">Intermediate duckweed</name>
    <dbReference type="NCBI Taxonomy" id="51605"/>
    <lineage>
        <taxon>Eukaryota</taxon>
        <taxon>Viridiplantae</taxon>
        <taxon>Streptophyta</taxon>
        <taxon>Embryophyta</taxon>
        <taxon>Tracheophyta</taxon>
        <taxon>Spermatophyta</taxon>
        <taxon>Magnoliopsida</taxon>
        <taxon>Liliopsida</taxon>
        <taxon>Araceae</taxon>
        <taxon>Lemnoideae</taxon>
        <taxon>Spirodela</taxon>
    </lineage>
</organism>
<gene>
    <name evidence="1" type="ORF">SI7747_14017496</name>
    <name evidence="2" type="ORF">SI8410_14018879</name>
</gene>
<evidence type="ECO:0000313" key="3">
    <source>
        <dbReference type="Proteomes" id="UP000663760"/>
    </source>
</evidence>
<dbReference type="Proteomes" id="UP000663760">
    <property type="component" value="Chromosome 14"/>
</dbReference>
<name>A0A7I8JMQ7_SPIIN</name>
<accession>A0A7I8JMQ7</accession>
<protein>
    <submittedName>
        <fullName evidence="1">Uncharacterized protein</fullName>
    </submittedName>
</protein>
<evidence type="ECO:0000313" key="2">
    <source>
        <dbReference type="EMBL" id="CAA7408201.1"/>
    </source>
</evidence>
<dbReference type="EMBL" id="LR746277">
    <property type="protein sequence ID" value="CAA7408201.1"/>
    <property type="molecule type" value="Genomic_DNA"/>
</dbReference>
<sequence>MAVAFLAPTPLSLVDPLAQSPFFHSIISEEQKTMTTHSATVRLAGVRPKS</sequence>
<proteinExistence type="predicted"/>